<organism evidence="5 6">
    <name type="scientific">Phytophthora infestans (strain T30-4)</name>
    <name type="common">Potato late blight agent</name>
    <dbReference type="NCBI Taxonomy" id="403677"/>
    <lineage>
        <taxon>Eukaryota</taxon>
        <taxon>Sar</taxon>
        <taxon>Stramenopiles</taxon>
        <taxon>Oomycota</taxon>
        <taxon>Peronosporomycetes</taxon>
        <taxon>Peronosporales</taxon>
        <taxon>Peronosporaceae</taxon>
        <taxon>Phytophthora</taxon>
    </lineage>
</organism>
<protein>
    <submittedName>
        <fullName evidence="5">Crinkler (CRN) family protein</fullName>
    </submittedName>
</protein>
<proteinExistence type="predicted"/>
<keyword evidence="6" id="KW-1185">Reference proteome</keyword>
<dbReference type="GO" id="GO:0005576">
    <property type="term" value="C:extracellular region"/>
    <property type="evidence" value="ECO:0007669"/>
    <property type="project" value="UniProtKB-SubCell"/>
</dbReference>
<sequence length="254" mass="28254">MVTLYCVVVGVAGSAFPVDIDENKSVGHLKKAIKEEKMYQFPADELKLFLAKAGGNAWLSSLTEEVKKLKKGEKTALVKSITQEEKELQGEDPISECLEGMDPPKVKQIHVLVALPPGTSSAPISDGTDLWLSKFQHSEVAKLTLLPTRGDLNEFIGQPLPVKIGLPQSVFQAWSSPLILGQLLRDKLFELNDISPCEFLKDSVFSAAFLYPQVDGDATESAFHYFWDSIIRVVLGFVFRRAYVNYREINICSF</sequence>
<evidence type="ECO:0000259" key="4">
    <source>
        <dbReference type="Pfam" id="PF20147"/>
    </source>
</evidence>
<name>D0NUR7_PHYIT</name>
<dbReference type="GO" id="GO:0043657">
    <property type="term" value="C:host cell"/>
    <property type="evidence" value="ECO:0007669"/>
    <property type="project" value="UniProtKB-SubCell"/>
</dbReference>
<gene>
    <name evidence="5" type="ORF">PITG_16592</name>
</gene>
<dbReference type="EMBL" id="DS028165">
    <property type="protein sequence ID" value="EEY65428.1"/>
    <property type="molecule type" value="Genomic_DNA"/>
</dbReference>
<evidence type="ECO:0000256" key="1">
    <source>
        <dbReference type="ARBA" id="ARBA00004340"/>
    </source>
</evidence>
<accession>D0NUR7</accession>
<dbReference type="OrthoDB" id="165609at2759"/>
<dbReference type="HOGENOM" id="CLU_1096084_0_0_1"/>
<dbReference type="Pfam" id="PF20147">
    <property type="entry name" value="Crinkler"/>
    <property type="match status" value="1"/>
</dbReference>
<dbReference type="Proteomes" id="UP000006643">
    <property type="component" value="Unassembled WGS sequence"/>
</dbReference>
<evidence type="ECO:0000256" key="3">
    <source>
        <dbReference type="ARBA" id="ARBA00022525"/>
    </source>
</evidence>
<evidence type="ECO:0000313" key="5">
    <source>
        <dbReference type="EMBL" id="EEY65428.1"/>
    </source>
</evidence>
<comment type="subcellular location">
    <subcellularLocation>
        <location evidence="1">Host cell</location>
    </subcellularLocation>
    <subcellularLocation>
        <location evidence="2">Secreted</location>
    </subcellularLocation>
</comment>
<evidence type="ECO:0000256" key="2">
    <source>
        <dbReference type="ARBA" id="ARBA00004613"/>
    </source>
</evidence>
<feature type="domain" description="Crinkler effector protein N-terminal" evidence="4">
    <location>
        <begin position="2"/>
        <end position="113"/>
    </location>
</feature>
<dbReference type="VEuPathDB" id="FungiDB:PITG_16592"/>
<evidence type="ECO:0000313" key="6">
    <source>
        <dbReference type="Proteomes" id="UP000006643"/>
    </source>
</evidence>
<dbReference type="AlphaFoldDB" id="D0NUR7"/>
<dbReference type="GeneID" id="9468999"/>
<dbReference type="RefSeq" id="XP_002897146.1">
    <property type="nucleotide sequence ID" value="XM_002897100.1"/>
</dbReference>
<dbReference type="InParanoid" id="D0NUR7"/>
<dbReference type="InterPro" id="IPR045379">
    <property type="entry name" value="Crinkler_N"/>
</dbReference>
<reference evidence="6" key="1">
    <citation type="journal article" date="2009" name="Nature">
        <title>Genome sequence and analysis of the Irish potato famine pathogen Phytophthora infestans.</title>
        <authorList>
            <consortium name="The Broad Institute Genome Sequencing Platform"/>
            <person name="Haas B.J."/>
            <person name="Kamoun S."/>
            <person name="Zody M.C."/>
            <person name="Jiang R.H."/>
            <person name="Handsaker R.E."/>
            <person name="Cano L.M."/>
            <person name="Grabherr M."/>
            <person name="Kodira C.D."/>
            <person name="Raffaele S."/>
            <person name="Torto-Alalibo T."/>
            <person name="Bozkurt T.O."/>
            <person name="Ah-Fong A.M."/>
            <person name="Alvarado L."/>
            <person name="Anderson V.L."/>
            <person name="Armstrong M.R."/>
            <person name="Avrova A."/>
            <person name="Baxter L."/>
            <person name="Beynon J."/>
            <person name="Boevink P.C."/>
            <person name="Bollmann S.R."/>
            <person name="Bos J.I."/>
            <person name="Bulone V."/>
            <person name="Cai G."/>
            <person name="Cakir C."/>
            <person name="Carrington J.C."/>
            <person name="Chawner M."/>
            <person name="Conti L."/>
            <person name="Costanzo S."/>
            <person name="Ewan R."/>
            <person name="Fahlgren N."/>
            <person name="Fischbach M.A."/>
            <person name="Fugelstad J."/>
            <person name="Gilroy E.M."/>
            <person name="Gnerre S."/>
            <person name="Green P.J."/>
            <person name="Grenville-Briggs L.J."/>
            <person name="Griffith J."/>
            <person name="Grunwald N.J."/>
            <person name="Horn K."/>
            <person name="Horner N.R."/>
            <person name="Hu C.H."/>
            <person name="Huitema E."/>
            <person name="Jeong D.H."/>
            <person name="Jones A.M."/>
            <person name="Jones J.D."/>
            <person name="Jones R.W."/>
            <person name="Karlsson E.K."/>
            <person name="Kunjeti S.G."/>
            <person name="Lamour K."/>
            <person name="Liu Z."/>
            <person name="Ma L."/>
            <person name="Maclean D."/>
            <person name="Chibucos M.C."/>
            <person name="McDonald H."/>
            <person name="McWalters J."/>
            <person name="Meijer H.J."/>
            <person name="Morgan W."/>
            <person name="Morris P.F."/>
            <person name="Munro C.A."/>
            <person name="O'Neill K."/>
            <person name="Ospina-Giraldo M."/>
            <person name="Pinzon A."/>
            <person name="Pritchard L."/>
            <person name="Ramsahoye B."/>
            <person name="Ren Q."/>
            <person name="Restrepo S."/>
            <person name="Roy S."/>
            <person name="Sadanandom A."/>
            <person name="Savidor A."/>
            <person name="Schornack S."/>
            <person name="Schwartz D.C."/>
            <person name="Schumann U.D."/>
            <person name="Schwessinger B."/>
            <person name="Seyer L."/>
            <person name="Sharpe T."/>
            <person name="Silvar C."/>
            <person name="Song J."/>
            <person name="Studholme D.J."/>
            <person name="Sykes S."/>
            <person name="Thines M."/>
            <person name="van de Vondervoort P.J."/>
            <person name="Phuntumart V."/>
            <person name="Wawra S."/>
            <person name="Weide R."/>
            <person name="Win J."/>
            <person name="Young C."/>
            <person name="Zhou S."/>
            <person name="Fry W."/>
            <person name="Meyers B.C."/>
            <person name="van West P."/>
            <person name="Ristaino J."/>
            <person name="Govers F."/>
            <person name="Birch P.R."/>
            <person name="Whisson S.C."/>
            <person name="Judelson H.S."/>
            <person name="Nusbaum C."/>
        </authorList>
    </citation>
    <scope>NUCLEOTIDE SEQUENCE [LARGE SCALE GENOMIC DNA]</scope>
    <source>
        <strain evidence="6">T30-4</strain>
    </source>
</reference>
<keyword evidence="3" id="KW-0964">Secreted</keyword>
<dbReference type="KEGG" id="pif:PITG_16592"/>